<feature type="domain" description="BD-FAE-like" evidence="2">
    <location>
        <begin position="25"/>
        <end position="95"/>
    </location>
</feature>
<name>A0A4R3V2C2_9BURK</name>
<proteinExistence type="predicted"/>
<dbReference type="PANTHER" id="PTHR48081:SF33">
    <property type="entry name" value="KYNURENINE FORMAMIDASE"/>
    <property type="match status" value="1"/>
</dbReference>
<dbReference type="InterPro" id="IPR049492">
    <property type="entry name" value="BD-FAE-like_dom"/>
</dbReference>
<accession>A0A4R3V2C2</accession>
<protein>
    <submittedName>
        <fullName evidence="3">Alpha/beta hydrolase family protein</fullName>
    </submittedName>
</protein>
<sequence>MLAWADVKSKVVKNLSYGNEMRQKLDIYIPAQSESAPNVVVFLYGGNWNSGSRGQYGFVGKALASRGIMAVVADYRLSPEVAYPVFIEDTAQAVSVDTETHRRIWG</sequence>
<dbReference type="AlphaFoldDB" id="A0A4R3V2C2"/>
<dbReference type="InterPro" id="IPR050300">
    <property type="entry name" value="GDXG_lipolytic_enzyme"/>
</dbReference>
<reference evidence="3 4" key="1">
    <citation type="submission" date="2019-03" db="EMBL/GenBank/DDBJ databases">
        <title>Genomic Encyclopedia of Type Strains, Phase IV (KMG-IV): sequencing the most valuable type-strain genomes for metagenomic binning, comparative biology and taxonomic classification.</title>
        <authorList>
            <person name="Goeker M."/>
        </authorList>
    </citation>
    <scope>NUCLEOTIDE SEQUENCE [LARGE SCALE GENOMIC DNA]</scope>
    <source>
        <strain evidence="3 4">DSM 100048</strain>
    </source>
</reference>
<dbReference type="EMBL" id="SMBX01000004">
    <property type="protein sequence ID" value="TCU98935.1"/>
    <property type="molecule type" value="Genomic_DNA"/>
</dbReference>
<dbReference type="Proteomes" id="UP000294692">
    <property type="component" value="Unassembled WGS sequence"/>
</dbReference>
<dbReference type="Pfam" id="PF20434">
    <property type="entry name" value="BD-FAE"/>
    <property type="match status" value="1"/>
</dbReference>
<dbReference type="GO" id="GO:0016787">
    <property type="term" value="F:hydrolase activity"/>
    <property type="evidence" value="ECO:0007669"/>
    <property type="project" value="UniProtKB-KW"/>
</dbReference>
<dbReference type="Gene3D" id="3.40.50.1820">
    <property type="entry name" value="alpha/beta hydrolase"/>
    <property type="match status" value="1"/>
</dbReference>
<organism evidence="3 4">
    <name type="scientific">Paracandidimonas soli</name>
    <dbReference type="NCBI Taxonomy" id="1917182"/>
    <lineage>
        <taxon>Bacteria</taxon>
        <taxon>Pseudomonadati</taxon>
        <taxon>Pseudomonadota</taxon>
        <taxon>Betaproteobacteria</taxon>
        <taxon>Burkholderiales</taxon>
        <taxon>Alcaligenaceae</taxon>
        <taxon>Paracandidimonas</taxon>
    </lineage>
</organism>
<dbReference type="InterPro" id="IPR029058">
    <property type="entry name" value="AB_hydrolase_fold"/>
</dbReference>
<keyword evidence="1 3" id="KW-0378">Hydrolase</keyword>
<dbReference type="SUPFAM" id="SSF53474">
    <property type="entry name" value="alpha/beta-Hydrolases"/>
    <property type="match status" value="1"/>
</dbReference>
<evidence type="ECO:0000259" key="2">
    <source>
        <dbReference type="Pfam" id="PF20434"/>
    </source>
</evidence>
<gene>
    <name evidence="3" type="ORF">EV686_10432</name>
</gene>
<evidence type="ECO:0000256" key="1">
    <source>
        <dbReference type="ARBA" id="ARBA00022801"/>
    </source>
</evidence>
<evidence type="ECO:0000313" key="4">
    <source>
        <dbReference type="Proteomes" id="UP000294692"/>
    </source>
</evidence>
<evidence type="ECO:0000313" key="3">
    <source>
        <dbReference type="EMBL" id="TCU98935.1"/>
    </source>
</evidence>
<comment type="caution">
    <text evidence="3">The sequence shown here is derived from an EMBL/GenBank/DDBJ whole genome shotgun (WGS) entry which is preliminary data.</text>
</comment>
<keyword evidence="4" id="KW-1185">Reference proteome</keyword>
<dbReference type="PANTHER" id="PTHR48081">
    <property type="entry name" value="AB HYDROLASE SUPERFAMILY PROTEIN C4A8.06C"/>
    <property type="match status" value="1"/>
</dbReference>